<dbReference type="EMBL" id="GBRH01271248">
    <property type="protein sequence ID" value="JAD26647.1"/>
    <property type="molecule type" value="Transcribed_RNA"/>
</dbReference>
<accession>A0A0A8YVM5</accession>
<dbReference type="AlphaFoldDB" id="A0A0A8YVM5"/>
<protein>
    <submittedName>
        <fullName evidence="1">Uncharacterized protein</fullName>
    </submittedName>
</protein>
<proteinExistence type="predicted"/>
<name>A0A0A8YVM5_ARUDO</name>
<reference evidence="1" key="2">
    <citation type="journal article" date="2015" name="Data Brief">
        <title>Shoot transcriptome of the giant reed, Arundo donax.</title>
        <authorList>
            <person name="Barrero R.A."/>
            <person name="Guerrero F.D."/>
            <person name="Moolhuijzen P."/>
            <person name="Goolsby J.A."/>
            <person name="Tidwell J."/>
            <person name="Bellgard S.E."/>
            <person name="Bellgard M.I."/>
        </authorList>
    </citation>
    <scope>NUCLEOTIDE SEQUENCE</scope>
    <source>
        <tissue evidence="1">Shoot tissue taken approximately 20 cm above the soil surface</tissue>
    </source>
</reference>
<evidence type="ECO:0000313" key="1">
    <source>
        <dbReference type="EMBL" id="JAD26647.1"/>
    </source>
</evidence>
<organism evidence="1">
    <name type="scientific">Arundo donax</name>
    <name type="common">Giant reed</name>
    <name type="synonym">Donax arundinaceus</name>
    <dbReference type="NCBI Taxonomy" id="35708"/>
    <lineage>
        <taxon>Eukaryota</taxon>
        <taxon>Viridiplantae</taxon>
        <taxon>Streptophyta</taxon>
        <taxon>Embryophyta</taxon>
        <taxon>Tracheophyta</taxon>
        <taxon>Spermatophyta</taxon>
        <taxon>Magnoliopsida</taxon>
        <taxon>Liliopsida</taxon>
        <taxon>Poales</taxon>
        <taxon>Poaceae</taxon>
        <taxon>PACMAD clade</taxon>
        <taxon>Arundinoideae</taxon>
        <taxon>Arundineae</taxon>
        <taxon>Arundo</taxon>
    </lineage>
</organism>
<reference evidence="1" key="1">
    <citation type="submission" date="2014-09" db="EMBL/GenBank/DDBJ databases">
        <authorList>
            <person name="Magalhaes I.L.F."/>
            <person name="Oliveira U."/>
            <person name="Santos F.R."/>
            <person name="Vidigal T.H.D.A."/>
            <person name="Brescovit A.D."/>
            <person name="Santos A.J."/>
        </authorList>
    </citation>
    <scope>NUCLEOTIDE SEQUENCE</scope>
    <source>
        <tissue evidence="1">Shoot tissue taken approximately 20 cm above the soil surface</tissue>
    </source>
</reference>
<sequence length="30" mass="3756">MLINVCRILYCMTLPTFYIYIFETRDFIFD</sequence>